<feature type="domain" description="EF-hand" evidence="4">
    <location>
        <begin position="381"/>
        <end position="416"/>
    </location>
</feature>
<keyword evidence="6" id="KW-1185">Reference proteome</keyword>
<dbReference type="Pfam" id="PF06405">
    <property type="entry name" value="RCC_reductase"/>
    <property type="match status" value="1"/>
</dbReference>
<keyword evidence="3" id="KW-0106">Calcium</keyword>
<dbReference type="InterPro" id="IPR011992">
    <property type="entry name" value="EF-hand-dom_pair"/>
</dbReference>
<sequence>MAVVFRHFLNSPLPSLSSSSSSSSLCLLSSFSPPSPRPQIFASSAQASSAMDITPKKFMDFPFVSAPHRNLMIDLVSTVETRLESQLKPSSLPPDVQYYHNQSGTSQGSLHIRSGHISSQVDFILGSWLHCELPTGGALNITSLSAYLNASIDAPNFLIELIQSSPTSLVLILDLPPRKDLVLYPEYLQTFYENTKLDSLRQTLEKLPEVQPYYSSALYIRCVTSPTSIMIRVNAEGAGPGRMEEIVKDHIDPVAKQALAIWLDQCACGQRNVDEADKAYLEKRDGLIKNKTIEIDLGSSFPRLFGPDIANRILGVIRDVYNASLYRATSRRDKPRGRHHGLSQQKRQEIKEAFELFDTDGSGTIDAKELNVAMRALGFEMTEEQINQMIADVDKDGSGAIDFDEFVHMMTAKIGERDTKEELLKAFQIIDQDNNGKISAQDIKRIAKELGEHFSDKEIQDMIEEADRDHDGEVNMDEFIRIMKRTTYGY</sequence>
<protein>
    <submittedName>
        <fullName evidence="5">Calcium-binding EF-hand</fullName>
    </submittedName>
</protein>
<feature type="domain" description="EF-hand" evidence="4">
    <location>
        <begin position="454"/>
        <end position="489"/>
    </location>
</feature>
<dbReference type="GO" id="GO:0051743">
    <property type="term" value="F:red chlorophyll catabolite reductase activity"/>
    <property type="evidence" value="ECO:0007669"/>
    <property type="project" value="InterPro"/>
</dbReference>
<dbReference type="PROSITE" id="PS50222">
    <property type="entry name" value="EF_HAND_2"/>
    <property type="match status" value="4"/>
</dbReference>
<feature type="domain" description="EF-hand" evidence="4">
    <location>
        <begin position="345"/>
        <end position="380"/>
    </location>
</feature>
<organism evidence="5 6">
    <name type="scientific">Corchorus capsularis</name>
    <name type="common">Jute</name>
    <dbReference type="NCBI Taxonomy" id="210143"/>
    <lineage>
        <taxon>Eukaryota</taxon>
        <taxon>Viridiplantae</taxon>
        <taxon>Streptophyta</taxon>
        <taxon>Embryophyta</taxon>
        <taxon>Tracheophyta</taxon>
        <taxon>Spermatophyta</taxon>
        <taxon>Magnoliopsida</taxon>
        <taxon>eudicotyledons</taxon>
        <taxon>Gunneridae</taxon>
        <taxon>Pentapetalae</taxon>
        <taxon>rosids</taxon>
        <taxon>malvids</taxon>
        <taxon>Malvales</taxon>
        <taxon>Malvaceae</taxon>
        <taxon>Grewioideae</taxon>
        <taxon>Apeibeae</taxon>
        <taxon>Corchorus</taxon>
    </lineage>
</organism>
<keyword evidence="2" id="KW-0677">Repeat</keyword>
<dbReference type="InterPro" id="IPR018247">
    <property type="entry name" value="EF_Hand_1_Ca_BS"/>
</dbReference>
<evidence type="ECO:0000256" key="1">
    <source>
        <dbReference type="ARBA" id="ARBA00022723"/>
    </source>
</evidence>
<dbReference type="SMART" id="SM00054">
    <property type="entry name" value="EFh"/>
    <property type="match status" value="4"/>
</dbReference>
<dbReference type="Gramene" id="OMO56699">
    <property type="protein sequence ID" value="OMO56699"/>
    <property type="gene ID" value="CCACVL1_26360"/>
</dbReference>
<dbReference type="AlphaFoldDB" id="A0A1R3GF48"/>
<feature type="domain" description="EF-hand" evidence="4">
    <location>
        <begin position="418"/>
        <end position="453"/>
    </location>
</feature>
<dbReference type="SUPFAM" id="SSF47473">
    <property type="entry name" value="EF-hand"/>
    <property type="match status" value="1"/>
</dbReference>
<dbReference type="Proteomes" id="UP000188268">
    <property type="component" value="Unassembled WGS sequence"/>
</dbReference>
<dbReference type="Pfam" id="PF13499">
    <property type="entry name" value="EF-hand_7"/>
    <property type="match status" value="2"/>
</dbReference>
<dbReference type="EMBL" id="AWWV01014468">
    <property type="protein sequence ID" value="OMO56699.1"/>
    <property type="molecule type" value="Genomic_DNA"/>
</dbReference>
<dbReference type="PANTHER" id="PTHR34685:SF2">
    <property type="entry name" value="RED CHLOROPHYLL CATABOLITE REDUCTASE, CHLOROPLASTIC"/>
    <property type="match status" value="1"/>
</dbReference>
<evidence type="ECO:0000256" key="3">
    <source>
        <dbReference type="ARBA" id="ARBA00022837"/>
    </source>
</evidence>
<evidence type="ECO:0000313" key="5">
    <source>
        <dbReference type="EMBL" id="OMO56699.1"/>
    </source>
</evidence>
<dbReference type="GO" id="GO:0009507">
    <property type="term" value="C:chloroplast"/>
    <property type="evidence" value="ECO:0007669"/>
    <property type="project" value="TreeGrafter"/>
</dbReference>
<dbReference type="InterPro" id="IPR009439">
    <property type="entry name" value="RCC_reductase"/>
</dbReference>
<evidence type="ECO:0000256" key="2">
    <source>
        <dbReference type="ARBA" id="ARBA00022737"/>
    </source>
</evidence>
<dbReference type="Gene3D" id="1.10.238.10">
    <property type="entry name" value="EF-hand"/>
    <property type="match status" value="2"/>
</dbReference>
<dbReference type="PANTHER" id="PTHR34685">
    <property type="entry name" value="RED CHLOROPHYLL CATABOLITE REDUCTASE, CHLOROPLASTIC"/>
    <property type="match status" value="1"/>
</dbReference>
<proteinExistence type="predicted"/>
<dbReference type="InterPro" id="IPR002048">
    <property type="entry name" value="EF_hand_dom"/>
</dbReference>
<dbReference type="GO" id="GO:0005509">
    <property type="term" value="F:calcium ion binding"/>
    <property type="evidence" value="ECO:0007669"/>
    <property type="project" value="InterPro"/>
</dbReference>
<dbReference type="STRING" id="210143.A0A1R3GF48"/>
<dbReference type="OrthoDB" id="26525at2759"/>
<keyword evidence="1" id="KW-0479">Metal-binding</keyword>
<evidence type="ECO:0000313" key="6">
    <source>
        <dbReference type="Proteomes" id="UP000188268"/>
    </source>
</evidence>
<dbReference type="FunFam" id="1.10.238.10:FF:000268">
    <property type="entry name" value="Centrin 2"/>
    <property type="match status" value="1"/>
</dbReference>
<dbReference type="FunFam" id="1.10.238.10:FF:000256">
    <property type="entry name" value="probable calcium-binding protein CML20"/>
    <property type="match status" value="1"/>
</dbReference>
<name>A0A1R3GF48_COCAP</name>
<gene>
    <name evidence="5" type="ORF">CCACVL1_26360</name>
</gene>
<dbReference type="OMA" id="TFYENTK"/>
<dbReference type="Gene3D" id="3.40.1500.20">
    <property type="match status" value="1"/>
</dbReference>
<dbReference type="GO" id="GO:0015996">
    <property type="term" value="P:chlorophyll catabolic process"/>
    <property type="evidence" value="ECO:0007669"/>
    <property type="project" value="TreeGrafter"/>
</dbReference>
<accession>A0A1R3GF48</accession>
<evidence type="ECO:0000259" key="4">
    <source>
        <dbReference type="PROSITE" id="PS50222"/>
    </source>
</evidence>
<dbReference type="PROSITE" id="PS00018">
    <property type="entry name" value="EF_HAND_1"/>
    <property type="match status" value="4"/>
</dbReference>
<dbReference type="CDD" id="cd00051">
    <property type="entry name" value="EFh"/>
    <property type="match status" value="1"/>
</dbReference>
<comment type="caution">
    <text evidence="5">The sequence shown here is derived from an EMBL/GenBank/DDBJ whole genome shotgun (WGS) entry which is preliminary data.</text>
</comment>
<reference evidence="5 6" key="1">
    <citation type="submission" date="2013-09" db="EMBL/GenBank/DDBJ databases">
        <title>Corchorus capsularis genome sequencing.</title>
        <authorList>
            <person name="Alam M."/>
            <person name="Haque M.S."/>
            <person name="Islam M.S."/>
            <person name="Emdad E.M."/>
            <person name="Islam M.M."/>
            <person name="Ahmed B."/>
            <person name="Halim A."/>
            <person name="Hossen Q.M.M."/>
            <person name="Hossain M.Z."/>
            <person name="Ahmed R."/>
            <person name="Khan M.M."/>
            <person name="Islam R."/>
            <person name="Rashid M.M."/>
            <person name="Khan S.A."/>
            <person name="Rahman M.S."/>
            <person name="Alam M."/>
        </authorList>
    </citation>
    <scope>NUCLEOTIDE SEQUENCE [LARGE SCALE GENOMIC DNA]</scope>
    <source>
        <strain evidence="6">cv. CVL-1</strain>
        <tissue evidence="5">Whole seedling</tissue>
    </source>
</reference>